<evidence type="ECO:0000313" key="1">
    <source>
        <dbReference type="EMBL" id="RVW52020.1"/>
    </source>
</evidence>
<name>A0A438EWC1_VITVI</name>
<protein>
    <submittedName>
        <fullName evidence="1">Uncharacterized protein</fullName>
    </submittedName>
</protein>
<gene>
    <name evidence="1" type="ORF">CK203_068055</name>
</gene>
<dbReference type="Proteomes" id="UP000288805">
    <property type="component" value="Unassembled WGS sequence"/>
</dbReference>
<dbReference type="AlphaFoldDB" id="A0A438EWC1"/>
<dbReference type="EMBL" id="QGNW01001176">
    <property type="protein sequence ID" value="RVW52020.1"/>
    <property type="molecule type" value="Genomic_DNA"/>
</dbReference>
<accession>A0A438EWC1</accession>
<comment type="caution">
    <text evidence="1">The sequence shown here is derived from an EMBL/GenBank/DDBJ whole genome shotgun (WGS) entry which is preliminary data.</text>
</comment>
<sequence>MNVVFISALRGVVKRHSAASLPSVPSNTEKRGYGPIQLQKTESLFDLIDKIDPIGVVESEKSNFNGVCGTGMFGFIIYIRICSKGPRKQFVHTKCKSCPSLY</sequence>
<organism evidence="1 2">
    <name type="scientific">Vitis vinifera</name>
    <name type="common">Grape</name>
    <dbReference type="NCBI Taxonomy" id="29760"/>
    <lineage>
        <taxon>Eukaryota</taxon>
        <taxon>Viridiplantae</taxon>
        <taxon>Streptophyta</taxon>
        <taxon>Embryophyta</taxon>
        <taxon>Tracheophyta</taxon>
        <taxon>Spermatophyta</taxon>
        <taxon>Magnoliopsida</taxon>
        <taxon>eudicotyledons</taxon>
        <taxon>Gunneridae</taxon>
        <taxon>Pentapetalae</taxon>
        <taxon>rosids</taxon>
        <taxon>Vitales</taxon>
        <taxon>Vitaceae</taxon>
        <taxon>Viteae</taxon>
        <taxon>Vitis</taxon>
    </lineage>
</organism>
<reference evidence="1 2" key="1">
    <citation type="journal article" date="2018" name="PLoS Genet.">
        <title>Population sequencing reveals clonal diversity and ancestral inbreeding in the grapevine cultivar Chardonnay.</title>
        <authorList>
            <person name="Roach M.J."/>
            <person name="Johnson D.L."/>
            <person name="Bohlmann J."/>
            <person name="van Vuuren H.J."/>
            <person name="Jones S.J."/>
            <person name="Pretorius I.S."/>
            <person name="Schmidt S.A."/>
            <person name="Borneman A.R."/>
        </authorList>
    </citation>
    <scope>NUCLEOTIDE SEQUENCE [LARGE SCALE GENOMIC DNA]</scope>
    <source>
        <strain evidence="2">cv. Chardonnay</strain>
        <tissue evidence="1">Leaf</tissue>
    </source>
</reference>
<proteinExistence type="predicted"/>
<evidence type="ECO:0000313" key="2">
    <source>
        <dbReference type="Proteomes" id="UP000288805"/>
    </source>
</evidence>